<gene>
    <name evidence="1" type="ORF">MGAL_10B013864</name>
</gene>
<dbReference type="Pfam" id="PF06739">
    <property type="entry name" value="SBBP"/>
    <property type="match status" value="1"/>
</dbReference>
<dbReference type="SUPFAM" id="SSF50969">
    <property type="entry name" value="YVTN repeat-like/Quinoprotein amine dehydrogenase"/>
    <property type="match status" value="1"/>
</dbReference>
<keyword evidence="2" id="KW-1185">Reference proteome</keyword>
<dbReference type="OrthoDB" id="10313176at2759"/>
<dbReference type="EMBL" id="UYJE01003367">
    <property type="protein sequence ID" value="VDI18595.1"/>
    <property type="molecule type" value="Genomic_DNA"/>
</dbReference>
<dbReference type="AlphaFoldDB" id="A0A8B6DH78"/>
<evidence type="ECO:0000313" key="1">
    <source>
        <dbReference type="EMBL" id="VDI18595.1"/>
    </source>
</evidence>
<comment type="caution">
    <text evidence="1">The sequence shown here is derived from an EMBL/GenBank/DDBJ whole genome shotgun (WGS) entry which is preliminary data.</text>
</comment>
<organism evidence="1 2">
    <name type="scientific">Mytilus galloprovincialis</name>
    <name type="common">Mediterranean mussel</name>
    <dbReference type="NCBI Taxonomy" id="29158"/>
    <lineage>
        <taxon>Eukaryota</taxon>
        <taxon>Metazoa</taxon>
        <taxon>Spiralia</taxon>
        <taxon>Lophotrochozoa</taxon>
        <taxon>Mollusca</taxon>
        <taxon>Bivalvia</taxon>
        <taxon>Autobranchia</taxon>
        <taxon>Pteriomorphia</taxon>
        <taxon>Mytilida</taxon>
        <taxon>Mytiloidea</taxon>
        <taxon>Mytilidae</taxon>
        <taxon>Mytilinae</taxon>
        <taxon>Mytilus</taxon>
    </lineage>
</organism>
<dbReference type="InterPro" id="IPR010620">
    <property type="entry name" value="SBBP_repeat"/>
</dbReference>
<accession>A0A8B6DH78</accession>
<dbReference type="Gene3D" id="2.120.10.30">
    <property type="entry name" value="TolB, C-terminal domain"/>
    <property type="match status" value="1"/>
</dbReference>
<dbReference type="InterPro" id="IPR011044">
    <property type="entry name" value="Quino_amine_DH_bsu"/>
</dbReference>
<sequence>MSCINEVYDKLKNEVLSSKKRLCLRLNEEGDNLSSFRSTIDNWKTVLDISNKHGSDQQCLVELNKILAQKTTTEEKIKEAMESMRNIEVTFKLGSDINEFKNDATKCFGSLQINESLVMRTMSKEKRMHIDLHTANIVVLKTLEFDKGSTVSGLFIGDHSLLLTSSSTQALLKYDQSGNFISKLQLTIAPRDITAMGNSIKVAVSSPYTTIYIIDSIDMIILQTIQLDQMCVYGISYVNDSQFIVAYSGKLAWVDATTGTIVKDKRTKGNTCFVHAINDNEYIYAEGSDMVSLTVNDFNKFTYTTQNKIFARGIDIDFKGNIYIAGNGREDGKIHQITNSGELVRKIPVYPFGLTRPWIIRFKKDSNILLITCSISGKAVVCEIA</sequence>
<name>A0A8B6DH78_MYTGA</name>
<reference evidence="1" key="1">
    <citation type="submission" date="2018-11" db="EMBL/GenBank/DDBJ databases">
        <authorList>
            <person name="Alioto T."/>
            <person name="Alioto T."/>
        </authorList>
    </citation>
    <scope>NUCLEOTIDE SEQUENCE</scope>
</reference>
<proteinExistence type="predicted"/>
<evidence type="ECO:0000313" key="2">
    <source>
        <dbReference type="Proteomes" id="UP000596742"/>
    </source>
</evidence>
<dbReference type="Proteomes" id="UP000596742">
    <property type="component" value="Unassembled WGS sequence"/>
</dbReference>
<dbReference type="InterPro" id="IPR011042">
    <property type="entry name" value="6-blade_b-propeller_TolB-like"/>
</dbReference>
<protein>
    <submittedName>
        <fullName evidence="1">Uncharacterized protein</fullName>
    </submittedName>
</protein>